<dbReference type="PANTHER" id="PTHR15598:SF5">
    <property type="entry name" value="ENHANCER OF MRNA-DECAPPING PROTEIN 4"/>
    <property type="match status" value="1"/>
</dbReference>
<dbReference type="Gene3D" id="1.10.220.100">
    <property type="entry name" value="conserved c-terminal region of ge- 1"/>
    <property type="match status" value="1"/>
</dbReference>
<feature type="coiled-coil region" evidence="8">
    <location>
        <begin position="671"/>
        <end position="698"/>
    </location>
</feature>
<keyword evidence="6 8" id="KW-0175">Coiled coil</keyword>
<keyword evidence="3" id="KW-0963">Cytoplasm</keyword>
<evidence type="ECO:0000256" key="7">
    <source>
        <dbReference type="PROSITE-ProRule" id="PRU00221"/>
    </source>
</evidence>
<organism evidence="12">
    <name type="scientific">Graphocephala atropunctata</name>
    <dbReference type="NCBI Taxonomy" id="36148"/>
    <lineage>
        <taxon>Eukaryota</taxon>
        <taxon>Metazoa</taxon>
        <taxon>Ecdysozoa</taxon>
        <taxon>Arthropoda</taxon>
        <taxon>Hexapoda</taxon>
        <taxon>Insecta</taxon>
        <taxon>Pterygota</taxon>
        <taxon>Neoptera</taxon>
        <taxon>Paraneoptera</taxon>
        <taxon>Hemiptera</taxon>
        <taxon>Auchenorrhyncha</taxon>
        <taxon>Membracoidea</taxon>
        <taxon>Cicadellidae</taxon>
        <taxon>Cicadellinae</taxon>
        <taxon>Cicadellini</taxon>
        <taxon>Graphocephala</taxon>
    </lineage>
</organism>
<feature type="region of interest" description="Disordered" evidence="9">
    <location>
        <begin position="628"/>
        <end position="655"/>
    </location>
</feature>
<name>A0A1B6MJB4_9HEMI</name>
<dbReference type="EMBL" id="GEBQ01003951">
    <property type="protein sequence ID" value="JAT36026.1"/>
    <property type="molecule type" value="Transcribed_RNA"/>
</dbReference>
<dbReference type="InterPro" id="IPR036322">
    <property type="entry name" value="WD40_repeat_dom_sf"/>
</dbReference>
<evidence type="ECO:0000313" key="12">
    <source>
        <dbReference type="EMBL" id="JAT36026.1"/>
    </source>
</evidence>
<feature type="domain" description="Enhancer of mRNA-decapping protein 4 C-terminal" evidence="11">
    <location>
        <begin position="953"/>
        <end position="1073"/>
    </location>
</feature>
<dbReference type="Pfam" id="PF16529">
    <property type="entry name" value="Ge1_WD40"/>
    <property type="match status" value="1"/>
</dbReference>
<dbReference type="SUPFAM" id="SSF50978">
    <property type="entry name" value="WD40 repeat-like"/>
    <property type="match status" value="1"/>
</dbReference>
<dbReference type="FunFam" id="1.10.220.100:FF:000001">
    <property type="entry name" value="Enhancer of mRNA-decapping protein 4"/>
    <property type="match status" value="1"/>
</dbReference>
<feature type="domain" description="Enhancer of mRNA-decapping protein 4 WD40 repeat region" evidence="10">
    <location>
        <begin position="52"/>
        <end position="387"/>
    </location>
</feature>
<dbReference type="InterPro" id="IPR044938">
    <property type="entry name" value="EDC4_C_sf"/>
</dbReference>
<dbReference type="PANTHER" id="PTHR15598">
    <property type="entry name" value="ENHANCER OF MRNA-DECAPPING PROTEIN 4"/>
    <property type="match status" value="1"/>
</dbReference>
<evidence type="ECO:0000259" key="10">
    <source>
        <dbReference type="Pfam" id="PF16529"/>
    </source>
</evidence>
<dbReference type="GO" id="GO:0000932">
    <property type="term" value="C:P-body"/>
    <property type="evidence" value="ECO:0007669"/>
    <property type="project" value="UniProtKB-SubCell"/>
</dbReference>
<dbReference type="Gene3D" id="2.130.10.10">
    <property type="entry name" value="YVTN repeat-like/Quinoprotein amine dehydrogenase"/>
    <property type="match status" value="1"/>
</dbReference>
<dbReference type="GO" id="GO:0031087">
    <property type="term" value="P:deadenylation-independent decapping of nuclear-transcribed mRNA"/>
    <property type="evidence" value="ECO:0007669"/>
    <property type="project" value="InterPro"/>
</dbReference>
<dbReference type="PROSITE" id="PS50082">
    <property type="entry name" value="WD_REPEATS_2"/>
    <property type="match status" value="1"/>
</dbReference>
<sequence>MNSTSPTTTENNGKLEEGSQIINFSLSDVEESMEVCAKNVLVTPSPGNHESGSSKVKLHNIVDYTWEERFYTGQLLAVHIGGTFIAYGIKAVNKAYGVVRVVNRRTDQRALIKGLEGSVQDLAFAHVPTEVLLACVDLSGNLFLYQVVENSHSHLACNLMLHILPDDVYIPQPGDFYRVIWCPYIPELQDDNPDEAQLEATEDVARLLALSRGKKMELWNIKMVTERHGAGPVKPNSVKMGYLEINEYEKPIVDAAFSPDGTAIATASLDGEIKFFQVYMQNGKKPRCLHQWQPHGGEPLSSLFFLDNLKNYNPDIQFWRFAITGAKNNSELKVWSCESWTCLQTLAFKVRPDRPIKFKASIDLASGYLVLSDFHRKILYVLQLYTNHDDTSAAIISIAEFLLPYPILGFGIVEAGVQRFRSDNLEEICYDENDEESVLGILVRMFLVQPKSLQDCQIAFMSPTPGSYDRSTIKYNHIKSGLSVSNPELCGYSPDPIAIPHIPLSLMTPDAFNSPVKCETSGSSLIKSHTDEASYSNTTTLVASPHSPDETDNNLLTGVEDNVVAAAFGFASGGSSPSREVQEILGENNCFFKENDDLAPEQEQVDLPSSKEKTIWPDIPMLRATEVRKNEEQTQLRRSVNQAEASGGGDSDMWTSTQRLLTSTSSMLQTISKLVQTCEKQTAEIKQLREEVQQQNKMREIENMITHNSQQQMIILEKILGSNESKIQQEAMASAVSQSVINFLSSNVFECINKEMSSTVVPAVSNHMDSLKRQIDLELAQKLSSIDQLLKENITKLVHSKSVMDALSAAAVSSLTPVISQSYKEYFTNVALPGFENSCSNMFVQINEIFSKGSKEFIFALDSQSYQNSEKDREQGVQLLQSLSEILKNSMVQMNNDLKKSVAGIEKRVMDSVTNALTLQQATLEGNMLAAVRSRSVTPAPHVVDTKMQQSQILQLITQGQINSAFQQALSASDLNLVVFACEKVNPQQLFGQTPCPLQQHVLLSLVQQLSADMNNNTDIKHKYLEEALMNLDVNNSVTQEHLPTVLNTLQRQLQGFIATNPNNRITRSMKILLMASQALLSESLTNSR</sequence>
<evidence type="ECO:0000256" key="8">
    <source>
        <dbReference type="SAM" id="Coils"/>
    </source>
</evidence>
<dbReference type="InterPro" id="IPR015943">
    <property type="entry name" value="WD40/YVTN_repeat-like_dom_sf"/>
</dbReference>
<gene>
    <name evidence="12" type="ORF">g.20290</name>
</gene>
<dbReference type="InterPro" id="IPR032401">
    <property type="entry name" value="EDC4_WD40"/>
</dbReference>
<evidence type="ECO:0000259" key="11">
    <source>
        <dbReference type="Pfam" id="PF21289"/>
    </source>
</evidence>
<dbReference type="Pfam" id="PF21289">
    <property type="entry name" value="EDC4_C"/>
    <property type="match status" value="1"/>
</dbReference>
<accession>A0A1B6MJB4</accession>
<dbReference type="InterPro" id="IPR001680">
    <property type="entry name" value="WD40_rpt"/>
</dbReference>
<keyword evidence="5" id="KW-0677">Repeat</keyword>
<keyword evidence="4 7" id="KW-0853">WD repeat</keyword>
<reference evidence="12" key="1">
    <citation type="submission" date="2015-11" db="EMBL/GenBank/DDBJ databases">
        <title>De novo transcriptome assembly of four potential Pierce s Disease insect vectors from Arizona vineyards.</title>
        <authorList>
            <person name="Tassone E.E."/>
        </authorList>
    </citation>
    <scope>NUCLEOTIDE SEQUENCE</scope>
</reference>
<evidence type="ECO:0000256" key="9">
    <source>
        <dbReference type="SAM" id="MobiDB-lite"/>
    </source>
</evidence>
<evidence type="ECO:0000256" key="6">
    <source>
        <dbReference type="ARBA" id="ARBA00023054"/>
    </source>
</evidence>
<dbReference type="AlphaFoldDB" id="A0A1B6MJB4"/>
<evidence type="ECO:0000256" key="3">
    <source>
        <dbReference type="ARBA" id="ARBA00022490"/>
    </source>
</evidence>
<dbReference type="Gene3D" id="6.10.140.270">
    <property type="match status" value="1"/>
</dbReference>
<feature type="repeat" description="WD" evidence="7">
    <location>
        <begin position="245"/>
        <end position="278"/>
    </location>
</feature>
<dbReference type="InterPro" id="IPR045152">
    <property type="entry name" value="EDC4-like"/>
</dbReference>
<evidence type="ECO:0000256" key="5">
    <source>
        <dbReference type="ARBA" id="ARBA00022737"/>
    </source>
</evidence>
<evidence type="ECO:0000256" key="4">
    <source>
        <dbReference type="ARBA" id="ARBA00022574"/>
    </source>
</evidence>
<comment type="similarity">
    <text evidence="2">Belongs to the WD repeat EDC4 family.</text>
</comment>
<comment type="subcellular location">
    <subcellularLocation>
        <location evidence="1">Cytoplasm</location>
        <location evidence="1">P-body</location>
    </subcellularLocation>
</comment>
<protein>
    <submittedName>
        <fullName evidence="12">Uncharacterized protein</fullName>
    </submittedName>
</protein>
<proteinExistence type="inferred from homology"/>
<evidence type="ECO:0000256" key="1">
    <source>
        <dbReference type="ARBA" id="ARBA00004201"/>
    </source>
</evidence>
<evidence type="ECO:0000256" key="2">
    <source>
        <dbReference type="ARBA" id="ARBA00009639"/>
    </source>
</evidence>
<dbReference type="InterPro" id="IPR049404">
    <property type="entry name" value="EDC4_C"/>
</dbReference>